<dbReference type="Pfam" id="PF14323">
    <property type="entry name" value="GxGYxYP_C"/>
    <property type="match status" value="1"/>
</dbReference>
<dbReference type="Proteomes" id="UP000560658">
    <property type="component" value="Unassembled WGS sequence"/>
</dbReference>
<dbReference type="PANTHER" id="PTHR37321:SF1">
    <property type="entry name" value="EXPORTED PROTEIN"/>
    <property type="match status" value="1"/>
</dbReference>
<proteinExistence type="predicted"/>
<dbReference type="PANTHER" id="PTHR37321">
    <property type="entry name" value="EXPORTED PROTEIN-RELATED"/>
    <property type="match status" value="1"/>
</dbReference>
<evidence type="ECO:0000313" key="4">
    <source>
        <dbReference type="EMBL" id="MBB4044432.1"/>
    </source>
</evidence>
<evidence type="ECO:0000259" key="3">
    <source>
        <dbReference type="Pfam" id="PF20958"/>
    </source>
</evidence>
<organism evidence="4 5">
    <name type="scientific">Bacteroides reticulotermitis</name>
    <dbReference type="NCBI Taxonomy" id="1133319"/>
    <lineage>
        <taxon>Bacteria</taxon>
        <taxon>Pseudomonadati</taxon>
        <taxon>Bacteroidota</taxon>
        <taxon>Bacteroidia</taxon>
        <taxon>Bacteroidales</taxon>
        <taxon>Bacteroidaceae</taxon>
        <taxon>Bacteroides</taxon>
    </lineage>
</organism>
<name>A0A840D7N4_9BACE</name>
<keyword evidence="5" id="KW-1185">Reference proteome</keyword>
<dbReference type="PROSITE" id="PS51257">
    <property type="entry name" value="PROKAR_LIPOPROTEIN"/>
    <property type="match status" value="1"/>
</dbReference>
<comment type="caution">
    <text evidence="4">The sequence shown here is derived from an EMBL/GenBank/DDBJ whole genome shotgun (WGS) entry which is preliminary data.</text>
</comment>
<evidence type="ECO:0000259" key="1">
    <source>
        <dbReference type="Pfam" id="PF14323"/>
    </source>
</evidence>
<feature type="domain" description="GxGYxYP putative glycoside hydrolase C-terminal" evidence="1">
    <location>
        <begin position="335"/>
        <end position="547"/>
    </location>
</feature>
<dbReference type="Gene3D" id="3.20.20.490">
    <property type="entry name" value="GxGYxYP glycoside hydrolase, C-terminal domain"/>
    <property type="match status" value="1"/>
</dbReference>
<dbReference type="InterPro" id="IPR048310">
    <property type="entry name" value="GxGYxYP_N_2nd"/>
</dbReference>
<sequence length="609" mass="69330">MKRHLFYLIPFLISLGCEDSKTGVSEENYSVEPKPDYFEAIDAPDDCGQYWLLKSHIVPKGYYVCLMHSLENDNNNPELRKGLPYTNMCQSLAGIVNRAVENKESEEAIWLEDPNNRYSYTLCKQELKRQGVSERSQEDGISLLKSGLFSNLIKGYVLTDITNNPESSPVAAVASHIHNAIIVDIRDQTVYDEIGLKMVYDARQKTTKDAWAEFKDKCNNKSLVLMGSLTNDMKDFAIVHNLFVLNIKNDKGHNWELLNEVLDWLEPSSPIYGWEDLDEHSFVQRISEKGHLMVPCNYYLNMSLTSLNYAQRQKDLLVNIINPGNRIYPENDTNKYISYYLSDGDNVQWIFHIWYDGWFKHGQTKDVKLAFGIPSTNLSMIAPPVYKNIVDHQGVENTLVENCGGGYIYIDDFASQKDTQKELTTLANKVTAHMRQHRIKVLGLFTNNAQSVNAQNAYKTFIKSNNQLEGIIVVQYAPYNGGHGQTYWYANNEGIEIPVITVRYTLWNFGKNNSNGQGTPAYVAKLLKDEQPDFSLIDIHAWSTFADIGSSDDVVGEAAKGNVSGAGAAAMCQRRVSEDFKCVSLQEFIWRMRMKHNKEQTIKAIEKYK</sequence>
<gene>
    <name evidence="4" type="ORF">GGR06_002226</name>
</gene>
<dbReference type="Pfam" id="PF20958">
    <property type="entry name" value="GxGYxYP_N_3rd"/>
    <property type="match status" value="1"/>
</dbReference>
<feature type="domain" description="GxGYxYP putative glycoside hydrolase third N-terminal" evidence="3">
    <location>
        <begin position="230"/>
        <end position="306"/>
    </location>
</feature>
<dbReference type="InterPro" id="IPR038410">
    <property type="entry name" value="GxGYxYP_C_sf"/>
</dbReference>
<dbReference type="InterPro" id="IPR025832">
    <property type="entry name" value="GxGYxYP_C"/>
</dbReference>
<dbReference type="Pfam" id="PF20957">
    <property type="entry name" value="GxGYxYP_N_2nd"/>
    <property type="match status" value="1"/>
</dbReference>
<evidence type="ECO:0008006" key="6">
    <source>
        <dbReference type="Google" id="ProtNLM"/>
    </source>
</evidence>
<evidence type="ECO:0000259" key="2">
    <source>
        <dbReference type="Pfam" id="PF20957"/>
    </source>
</evidence>
<dbReference type="EMBL" id="JACIER010000008">
    <property type="protein sequence ID" value="MBB4044432.1"/>
    <property type="molecule type" value="Genomic_DNA"/>
</dbReference>
<accession>A0A840D7N4</accession>
<dbReference type="AlphaFoldDB" id="A0A840D7N4"/>
<dbReference type="InterPro" id="IPR048309">
    <property type="entry name" value="GxGYxYP_N_3rd"/>
</dbReference>
<feature type="domain" description="GxGYxYP putative glycoside hydrolase second N-terminal" evidence="2">
    <location>
        <begin position="153"/>
        <end position="212"/>
    </location>
</feature>
<protein>
    <recommendedName>
        <fullName evidence="6">GxGYxY sequence motif-containing protein</fullName>
    </recommendedName>
</protein>
<dbReference type="RefSeq" id="WP_183208622.1">
    <property type="nucleotide sequence ID" value="NZ_JACIER010000008.1"/>
</dbReference>
<reference evidence="4" key="1">
    <citation type="submission" date="2020-08" db="EMBL/GenBank/DDBJ databases">
        <title>Genomic Encyclopedia of Type Strains, Phase IV (KMG-IV): sequencing the most valuable type-strain genomes for metagenomic binning, comparative biology and taxonomic classification.</title>
        <authorList>
            <person name="Goeker M."/>
        </authorList>
    </citation>
    <scope>NUCLEOTIDE SEQUENCE [LARGE SCALE GENOMIC DNA]</scope>
    <source>
        <strain evidence="4">DSM 105720</strain>
    </source>
</reference>
<evidence type="ECO:0000313" key="5">
    <source>
        <dbReference type="Proteomes" id="UP000560658"/>
    </source>
</evidence>